<feature type="domain" description="HTH lacI-type" evidence="4">
    <location>
        <begin position="2"/>
        <end position="55"/>
    </location>
</feature>
<dbReference type="EMBL" id="JBHLUU010000118">
    <property type="protein sequence ID" value="MFC0477194.1"/>
    <property type="molecule type" value="Genomic_DNA"/>
</dbReference>
<dbReference type="Gene3D" id="1.10.260.40">
    <property type="entry name" value="lambda repressor-like DNA-binding domains"/>
    <property type="match status" value="1"/>
</dbReference>
<evidence type="ECO:0000256" key="2">
    <source>
        <dbReference type="ARBA" id="ARBA00023125"/>
    </source>
</evidence>
<dbReference type="InterPro" id="IPR001387">
    <property type="entry name" value="Cro/C1-type_HTH"/>
</dbReference>
<dbReference type="CDD" id="cd01392">
    <property type="entry name" value="HTH_LacI"/>
    <property type="match status" value="1"/>
</dbReference>
<dbReference type="Pfam" id="PF13377">
    <property type="entry name" value="Peripla_BP_3"/>
    <property type="match status" value="1"/>
</dbReference>
<dbReference type="PRINTS" id="PR00036">
    <property type="entry name" value="HTHLACI"/>
</dbReference>
<dbReference type="SMART" id="SM00354">
    <property type="entry name" value="HTH_LACI"/>
    <property type="match status" value="1"/>
</dbReference>
<comment type="caution">
    <text evidence="6">The sequence shown here is derived from an EMBL/GenBank/DDBJ whole genome shotgun (WGS) entry which is preliminary data.</text>
</comment>
<dbReference type="InterPro" id="IPR046335">
    <property type="entry name" value="LacI/GalR-like_sensor"/>
</dbReference>
<dbReference type="PANTHER" id="PTHR30146">
    <property type="entry name" value="LACI-RELATED TRANSCRIPTIONAL REPRESSOR"/>
    <property type="match status" value="1"/>
</dbReference>
<evidence type="ECO:0000313" key="7">
    <source>
        <dbReference type="Proteomes" id="UP001589738"/>
    </source>
</evidence>
<dbReference type="InterPro" id="IPR010982">
    <property type="entry name" value="Lambda_DNA-bd_dom_sf"/>
</dbReference>
<dbReference type="SUPFAM" id="SSF53822">
    <property type="entry name" value="Periplasmic binding protein-like I"/>
    <property type="match status" value="1"/>
</dbReference>
<protein>
    <submittedName>
        <fullName evidence="6">LacI family DNA-binding transcriptional regulator</fullName>
    </submittedName>
</protein>
<dbReference type="RefSeq" id="WP_160546805.1">
    <property type="nucleotide sequence ID" value="NZ_JBHLUU010000118.1"/>
</dbReference>
<dbReference type="SUPFAM" id="SSF47413">
    <property type="entry name" value="lambda repressor-like DNA-binding domains"/>
    <property type="match status" value="1"/>
</dbReference>
<proteinExistence type="predicted"/>
<dbReference type="PROSITE" id="PS50943">
    <property type="entry name" value="HTH_CROC1"/>
    <property type="match status" value="1"/>
</dbReference>
<organism evidence="6 7">
    <name type="scientific">Robertmurraya beringensis</name>
    <dbReference type="NCBI Taxonomy" id="641660"/>
    <lineage>
        <taxon>Bacteria</taxon>
        <taxon>Bacillati</taxon>
        <taxon>Bacillota</taxon>
        <taxon>Bacilli</taxon>
        <taxon>Bacillales</taxon>
        <taxon>Bacillaceae</taxon>
        <taxon>Robertmurraya</taxon>
    </lineage>
</organism>
<accession>A0ABV6KV97</accession>
<dbReference type="Proteomes" id="UP001589738">
    <property type="component" value="Unassembled WGS sequence"/>
</dbReference>
<dbReference type="Pfam" id="PF00356">
    <property type="entry name" value="LacI"/>
    <property type="match status" value="1"/>
</dbReference>
<keyword evidence="7" id="KW-1185">Reference proteome</keyword>
<dbReference type="InterPro" id="IPR000843">
    <property type="entry name" value="HTH_LacI"/>
</dbReference>
<evidence type="ECO:0000259" key="5">
    <source>
        <dbReference type="PROSITE" id="PS50943"/>
    </source>
</evidence>
<evidence type="ECO:0000313" key="6">
    <source>
        <dbReference type="EMBL" id="MFC0477194.1"/>
    </source>
</evidence>
<gene>
    <name evidence="6" type="ORF">ACFFHF_18490</name>
</gene>
<dbReference type="InterPro" id="IPR028082">
    <property type="entry name" value="Peripla_BP_I"/>
</dbReference>
<keyword evidence="1" id="KW-0805">Transcription regulation</keyword>
<dbReference type="GO" id="GO:0003677">
    <property type="term" value="F:DNA binding"/>
    <property type="evidence" value="ECO:0007669"/>
    <property type="project" value="UniProtKB-KW"/>
</dbReference>
<name>A0ABV6KV97_9BACI</name>
<dbReference type="CDD" id="cd01542">
    <property type="entry name" value="PBP1_TreR-like"/>
    <property type="match status" value="1"/>
</dbReference>
<reference evidence="6 7" key="1">
    <citation type="submission" date="2024-09" db="EMBL/GenBank/DDBJ databases">
        <authorList>
            <person name="Sun Q."/>
            <person name="Mori K."/>
        </authorList>
    </citation>
    <scope>NUCLEOTIDE SEQUENCE [LARGE SCALE GENOMIC DNA]</scope>
    <source>
        <strain evidence="6 7">CGMCC 1.9126</strain>
    </source>
</reference>
<evidence type="ECO:0000256" key="3">
    <source>
        <dbReference type="ARBA" id="ARBA00023163"/>
    </source>
</evidence>
<dbReference type="PANTHER" id="PTHR30146:SF154">
    <property type="entry name" value="TRANSCRIPTION REGULATOR, MEMBER OF GALR FAMILY"/>
    <property type="match status" value="1"/>
</dbReference>
<sequence>MTTIADIARIAGVAKSTVSRYLNGGSIGDATKLKIERVINETGYVPNTFAQSLKAKRTSIIGTVVPRLDSFASARTLIGIDEQLREAGCQMVISNTSQDEEREIESLYSFARQKVAGIILLATKITDQHLEAFEKIDIPILLVGQQHDEVYSIIHQDYEAAKIMGKHVLEKGHRKIAYLGVTPKDISVGVQRRDGFKDAVSGIDECEVKYYETGFGMGEALDQATRIIEDFQPSIIVCATDNIALGACKAAFIKGLNIPKDLSVTGFGGYEVTEYIHPSLTTVKYEFKHAGKIAAKKMLKLIEGEQIEKITYTNFELISRGSVDSFIKYEL</sequence>
<dbReference type="PROSITE" id="PS50932">
    <property type="entry name" value="HTH_LACI_2"/>
    <property type="match status" value="1"/>
</dbReference>
<evidence type="ECO:0000256" key="1">
    <source>
        <dbReference type="ARBA" id="ARBA00023015"/>
    </source>
</evidence>
<keyword evidence="3" id="KW-0804">Transcription</keyword>
<evidence type="ECO:0000259" key="4">
    <source>
        <dbReference type="PROSITE" id="PS50932"/>
    </source>
</evidence>
<keyword evidence="2 6" id="KW-0238">DNA-binding</keyword>
<feature type="domain" description="HTH cro/C1-type" evidence="5">
    <location>
        <begin position="3"/>
        <end position="45"/>
    </location>
</feature>
<dbReference type="Gene3D" id="3.40.50.2300">
    <property type="match status" value="2"/>
</dbReference>